<keyword evidence="1" id="KW-0732">Signal</keyword>
<dbReference type="SUPFAM" id="SSF48452">
    <property type="entry name" value="TPR-like"/>
    <property type="match status" value="1"/>
</dbReference>
<dbReference type="EMBL" id="JALZWP010000007">
    <property type="protein sequence ID" value="MCL1628858.1"/>
    <property type="molecule type" value="Genomic_DNA"/>
</dbReference>
<evidence type="ECO:0000313" key="4">
    <source>
        <dbReference type="Proteomes" id="UP001202550"/>
    </source>
</evidence>
<name>A0ABT0M2F3_9RHOB</name>
<proteinExistence type="inferred from homology"/>
<protein>
    <recommendedName>
        <fullName evidence="1">Cell division coordinator CpoB</fullName>
    </recommendedName>
</protein>
<feature type="chain" id="PRO_5044934208" description="Cell division coordinator CpoB" evidence="1">
    <location>
        <begin position="19"/>
        <end position="257"/>
    </location>
</feature>
<comment type="caution">
    <text evidence="3">The sequence shown here is derived from an EMBL/GenBank/DDBJ whole genome shotgun (WGS) entry which is preliminary data.</text>
</comment>
<comment type="function">
    <text evidence="1">Mediates coordination of peptidoglycan synthesis and outer membrane constriction during cell division.</text>
</comment>
<evidence type="ECO:0000313" key="3">
    <source>
        <dbReference type="EMBL" id="MCL1628858.1"/>
    </source>
</evidence>
<dbReference type="InterPro" id="IPR011990">
    <property type="entry name" value="TPR-like_helical_dom_sf"/>
</dbReference>
<evidence type="ECO:0000256" key="1">
    <source>
        <dbReference type="HAMAP-Rule" id="MF_02066"/>
    </source>
</evidence>
<dbReference type="HAMAP" id="MF_02066">
    <property type="entry name" value="CpoB"/>
    <property type="match status" value="1"/>
</dbReference>
<feature type="region of interest" description="Disordered" evidence="2">
    <location>
        <begin position="104"/>
        <end position="132"/>
    </location>
</feature>
<accession>A0ABT0M2F3</accession>
<dbReference type="Gene3D" id="1.25.40.10">
    <property type="entry name" value="Tetratricopeptide repeat domain"/>
    <property type="match status" value="1"/>
</dbReference>
<feature type="coiled-coil region" evidence="1">
    <location>
        <begin position="21"/>
        <end position="81"/>
    </location>
</feature>
<dbReference type="InterPro" id="IPR019734">
    <property type="entry name" value="TPR_rpt"/>
</dbReference>
<reference evidence="3 4" key="1">
    <citation type="submission" date="2022-05" db="EMBL/GenBank/DDBJ databases">
        <title>Seasonal and diel survey of microbial diversity of the Tyrrhenian coast.</title>
        <authorList>
            <person name="Gattoni G."/>
            <person name="Corral P."/>
        </authorList>
    </citation>
    <scope>NUCLEOTIDE SEQUENCE [LARGE SCALE GENOMIC DNA]</scope>
    <source>
        <strain evidence="3 4">V10</strain>
    </source>
</reference>
<keyword evidence="1" id="KW-0574">Periplasm</keyword>
<dbReference type="InterPro" id="IPR034706">
    <property type="entry name" value="CpoB"/>
</dbReference>
<gene>
    <name evidence="1" type="primary">cpoB</name>
    <name evidence="3" type="ORF">M3N55_08945</name>
</gene>
<comment type="subcellular location">
    <subcellularLocation>
        <location evidence="1">Periplasm</location>
    </subcellularLocation>
</comment>
<dbReference type="Proteomes" id="UP001202550">
    <property type="component" value="Unassembled WGS sequence"/>
</dbReference>
<feature type="signal peptide" evidence="1">
    <location>
        <begin position="1"/>
        <end position="18"/>
    </location>
</feature>
<dbReference type="RefSeq" id="WP_249058186.1">
    <property type="nucleotide sequence ID" value="NZ_JALZWP010000007.1"/>
</dbReference>
<sequence precursor="true">MQLRALLLSLFLALPAGADTVAELRAELGALTGAVADLARELSSGEAAGQPGYDGTLLDRVDRMEAALADLTGRTEELEYRIRRSIDAASNRLGDLEFRLTELEGGSTEGLSSPNLGQPDRESETPQPQLAAGEQPAFDAAIALAENGDEEGAVLALSRFIETYPGSPLGAEASFRLAEINRSLGREPDAARAYLNLYMAAPNGPDAPRALLALGESLGQLEQVAEACAMFDELRDRFADSPEAARSEDARARLACP</sequence>
<keyword evidence="1" id="KW-0175">Coiled coil</keyword>
<dbReference type="Pfam" id="PF13174">
    <property type="entry name" value="TPR_6"/>
    <property type="match status" value="2"/>
</dbReference>
<keyword evidence="4" id="KW-1185">Reference proteome</keyword>
<organism evidence="3 4">
    <name type="scientific">Roseinatronobacter domitianus</name>
    <dbReference type="NCBI Taxonomy" id="2940293"/>
    <lineage>
        <taxon>Bacteria</taxon>
        <taxon>Pseudomonadati</taxon>
        <taxon>Pseudomonadota</taxon>
        <taxon>Alphaproteobacteria</taxon>
        <taxon>Rhodobacterales</taxon>
        <taxon>Paracoccaceae</taxon>
        <taxon>Roseinatronobacter</taxon>
    </lineage>
</organism>
<keyword evidence="1" id="KW-0132">Cell division</keyword>
<keyword evidence="1" id="KW-0131">Cell cycle</keyword>
<evidence type="ECO:0000256" key="2">
    <source>
        <dbReference type="SAM" id="MobiDB-lite"/>
    </source>
</evidence>
<comment type="similarity">
    <text evidence="1">Belongs to the CpoB family.</text>
</comment>